<accession>F4RMR8</accession>
<dbReference type="Proteomes" id="UP000001072">
    <property type="component" value="Unassembled WGS sequence"/>
</dbReference>
<dbReference type="InterPro" id="IPR027469">
    <property type="entry name" value="Cation_efflux_TMD_sf"/>
</dbReference>
<dbReference type="RefSeq" id="XP_007410396.1">
    <property type="nucleotide sequence ID" value="XM_007410334.1"/>
</dbReference>
<evidence type="ECO:0000313" key="8">
    <source>
        <dbReference type="EMBL" id="EGG06158.1"/>
    </source>
</evidence>
<feature type="transmembrane region" description="Helical" evidence="6">
    <location>
        <begin position="38"/>
        <end position="61"/>
    </location>
</feature>
<evidence type="ECO:0000259" key="7">
    <source>
        <dbReference type="Pfam" id="PF01545"/>
    </source>
</evidence>
<dbReference type="InterPro" id="IPR050291">
    <property type="entry name" value="CDF_Transporter"/>
</dbReference>
<keyword evidence="3 6" id="KW-0812">Transmembrane</keyword>
<dbReference type="InterPro" id="IPR002524">
    <property type="entry name" value="Cation_efflux"/>
</dbReference>
<dbReference type="GO" id="GO:0016020">
    <property type="term" value="C:membrane"/>
    <property type="evidence" value="ECO:0007669"/>
    <property type="project" value="UniProtKB-SubCell"/>
</dbReference>
<dbReference type="GO" id="GO:0030003">
    <property type="term" value="P:intracellular monoatomic cation homeostasis"/>
    <property type="evidence" value="ECO:0007669"/>
    <property type="project" value="UniProtKB-ARBA"/>
</dbReference>
<dbReference type="FunCoup" id="F4RMR8">
    <property type="interactions" value="36"/>
</dbReference>
<dbReference type="PANTHER" id="PTHR43840">
    <property type="entry name" value="MITOCHONDRIAL METAL TRANSPORTER 1-RELATED"/>
    <property type="match status" value="1"/>
</dbReference>
<evidence type="ECO:0000256" key="2">
    <source>
        <dbReference type="ARBA" id="ARBA00022448"/>
    </source>
</evidence>
<dbReference type="HOGENOM" id="CLU_013430_12_0_1"/>
<keyword evidence="4 6" id="KW-1133">Transmembrane helix</keyword>
<feature type="transmembrane region" description="Helical" evidence="6">
    <location>
        <begin position="108"/>
        <end position="126"/>
    </location>
</feature>
<evidence type="ECO:0000256" key="4">
    <source>
        <dbReference type="ARBA" id="ARBA00022989"/>
    </source>
</evidence>
<dbReference type="STRING" id="747676.F4RMR8"/>
<gene>
    <name evidence="8" type="ORF">MELLADRAFT_77866</name>
</gene>
<dbReference type="GeneID" id="18933017"/>
<dbReference type="Pfam" id="PF01545">
    <property type="entry name" value="Cation_efflux"/>
    <property type="match status" value="1"/>
</dbReference>
<dbReference type="InParanoid" id="F4RMR8"/>
<comment type="subcellular location">
    <subcellularLocation>
        <location evidence="1">Membrane</location>
        <topology evidence="1">Multi-pass membrane protein</topology>
    </subcellularLocation>
</comment>
<organism evidence="9">
    <name type="scientific">Melampsora larici-populina (strain 98AG31 / pathotype 3-4-7)</name>
    <name type="common">Poplar leaf rust fungus</name>
    <dbReference type="NCBI Taxonomy" id="747676"/>
    <lineage>
        <taxon>Eukaryota</taxon>
        <taxon>Fungi</taxon>
        <taxon>Dikarya</taxon>
        <taxon>Basidiomycota</taxon>
        <taxon>Pucciniomycotina</taxon>
        <taxon>Pucciniomycetes</taxon>
        <taxon>Pucciniales</taxon>
        <taxon>Melampsoraceae</taxon>
        <taxon>Melampsora</taxon>
    </lineage>
</organism>
<evidence type="ECO:0000256" key="3">
    <source>
        <dbReference type="ARBA" id="ARBA00022692"/>
    </source>
</evidence>
<dbReference type="InterPro" id="IPR058533">
    <property type="entry name" value="Cation_efflux_TM"/>
</dbReference>
<dbReference type="NCBIfam" id="TIGR01297">
    <property type="entry name" value="CDF"/>
    <property type="match status" value="1"/>
</dbReference>
<keyword evidence="9" id="KW-1185">Reference proteome</keyword>
<dbReference type="eggNOG" id="KOG1485">
    <property type="taxonomic scope" value="Eukaryota"/>
</dbReference>
<protein>
    <recommendedName>
        <fullName evidence="7">Cation efflux protein transmembrane domain-containing protein</fullName>
    </recommendedName>
</protein>
<dbReference type="GO" id="GO:0098771">
    <property type="term" value="P:inorganic ion homeostasis"/>
    <property type="evidence" value="ECO:0007669"/>
    <property type="project" value="UniProtKB-ARBA"/>
</dbReference>
<evidence type="ECO:0000313" key="9">
    <source>
        <dbReference type="Proteomes" id="UP000001072"/>
    </source>
</evidence>
<feature type="transmembrane region" description="Helical" evidence="6">
    <location>
        <begin position="215"/>
        <end position="232"/>
    </location>
</feature>
<dbReference type="AlphaFoldDB" id="F4RMR8"/>
<keyword evidence="2" id="KW-0813">Transport</keyword>
<evidence type="ECO:0000256" key="1">
    <source>
        <dbReference type="ARBA" id="ARBA00004141"/>
    </source>
</evidence>
<evidence type="ECO:0000256" key="5">
    <source>
        <dbReference type="ARBA" id="ARBA00023136"/>
    </source>
</evidence>
<dbReference type="OrthoDB" id="435980at2759"/>
<dbReference type="KEGG" id="mlr:MELLADRAFT_77866"/>
<proteinExistence type="predicted"/>
<reference evidence="9" key="1">
    <citation type="journal article" date="2011" name="Proc. Natl. Acad. Sci. U.S.A.">
        <title>Obligate biotrophy features unraveled by the genomic analysis of rust fungi.</title>
        <authorList>
            <person name="Duplessis S."/>
            <person name="Cuomo C.A."/>
            <person name="Lin Y.-C."/>
            <person name="Aerts A."/>
            <person name="Tisserant E."/>
            <person name="Veneault-Fourrey C."/>
            <person name="Joly D.L."/>
            <person name="Hacquard S."/>
            <person name="Amselem J."/>
            <person name="Cantarel B.L."/>
            <person name="Chiu R."/>
            <person name="Coutinho P.M."/>
            <person name="Feau N."/>
            <person name="Field M."/>
            <person name="Frey P."/>
            <person name="Gelhaye E."/>
            <person name="Goldberg J."/>
            <person name="Grabherr M.G."/>
            <person name="Kodira C.D."/>
            <person name="Kohler A."/>
            <person name="Kuees U."/>
            <person name="Lindquist E.A."/>
            <person name="Lucas S.M."/>
            <person name="Mago R."/>
            <person name="Mauceli E."/>
            <person name="Morin E."/>
            <person name="Murat C."/>
            <person name="Pangilinan J.L."/>
            <person name="Park R."/>
            <person name="Pearson M."/>
            <person name="Quesneville H."/>
            <person name="Rouhier N."/>
            <person name="Sakthikumar S."/>
            <person name="Salamov A.A."/>
            <person name="Schmutz J."/>
            <person name="Selles B."/>
            <person name="Shapiro H."/>
            <person name="Tanguay P."/>
            <person name="Tuskan G.A."/>
            <person name="Henrissat B."/>
            <person name="Van de Peer Y."/>
            <person name="Rouze P."/>
            <person name="Ellis J.G."/>
            <person name="Dodds P.N."/>
            <person name="Schein J.E."/>
            <person name="Zhong S."/>
            <person name="Hamelin R.C."/>
            <person name="Grigoriev I.V."/>
            <person name="Szabo L.J."/>
            <person name="Martin F."/>
        </authorList>
    </citation>
    <scope>NUCLEOTIDE SEQUENCE [LARGE SCALE GENOMIC DNA]</scope>
    <source>
        <strain evidence="9">98AG31 / pathotype 3-4-7</strain>
    </source>
</reference>
<keyword evidence="5 6" id="KW-0472">Membrane</keyword>
<dbReference type="PANTHER" id="PTHR43840:SF15">
    <property type="entry name" value="MITOCHONDRIAL METAL TRANSPORTER 1-RELATED"/>
    <property type="match status" value="1"/>
</dbReference>
<evidence type="ECO:0000256" key="6">
    <source>
        <dbReference type="SAM" id="Phobius"/>
    </source>
</evidence>
<dbReference type="GO" id="GO:0008324">
    <property type="term" value="F:monoatomic cation transmembrane transporter activity"/>
    <property type="evidence" value="ECO:0007669"/>
    <property type="project" value="InterPro"/>
</dbReference>
<dbReference type="VEuPathDB" id="FungiDB:MELLADRAFT_77866"/>
<sequence length="355" mass="39293">MPCSHSHSSDSHHHSHEDGEEQAALLDALRGQGDKGSLVTLIGLGSNIMLTLTKGIAGYYLSSASLMADAGHSLSDLIGDFITLFCWNWSKKPKDQSYPFGYGKYESVGSLIVAFFLISGGLGIALRSQLDQSSLISNLLTWLPDSISLPHTHSHSHGSEDGSHDHDHSVDFRAAYFALLSVVVKEWLYRMTYRVGKAEDSNVLLANALHHRSDAFGSLVALLAIVGSSFGLTILDPIGGFIVCGMILSSGYEIGKKSFQELVDRSTNQTFEEDLKNLLNTSFQRKDNLIDWSSIEEVMKIRSLRFGSKMMIFLEVKVVDHKLSLREIVLMEVMLGKTIKKEKKNVEEVVVRFRA</sequence>
<dbReference type="Gene3D" id="1.20.1510.10">
    <property type="entry name" value="Cation efflux protein transmembrane domain"/>
    <property type="match status" value="1"/>
</dbReference>
<feature type="domain" description="Cation efflux protein transmembrane" evidence="7">
    <location>
        <begin position="41"/>
        <end position="263"/>
    </location>
</feature>
<dbReference type="SUPFAM" id="SSF161111">
    <property type="entry name" value="Cation efflux protein transmembrane domain-like"/>
    <property type="match status" value="1"/>
</dbReference>
<name>F4RMR8_MELLP</name>
<dbReference type="EMBL" id="GL883109">
    <property type="protein sequence ID" value="EGG06158.1"/>
    <property type="molecule type" value="Genomic_DNA"/>
</dbReference>